<reference evidence="3" key="1">
    <citation type="submission" date="2022-12" db="EMBL/GenBank/DDBJ databases">
        <title>Clostridium sp. nov., isolated from industrial wastewater.</title>
        <authorList>
            <person name="Jiayan W."/>
        </authorList>
    </citation>
    <scope>NUCLEOTIDE SEQUENCE</scope>
    <source>
        <strain evidence="3">ZC22-4</strain>
    </source>
</reference>
<dbReference type="InterPro" id="IPR000253">
    <property type="entry name" value="FHA_dom"/>
</dbReference>
<feature type="transmembrane region" description="Helical" evidence="1">
    <location>
        <begin position="12"/>
        <end position="30"/>
    </location>
</feature>
<protein>
    <submittedName>
        <fullName evidence="3">FHA domain-containing protein</fullName>
    </submittedName>
</protein>
<dbReference type="RefSeq" id="WP_268059935.1">
    <property type="nucleotide sequence ID" value="NZ_JAPQFJ010000002.1"/>
</dbReference>
<dbReference type="SMART" id="SM00240">
    <property type="entry name" value="FHA"/>
    <property type="match status" value="1"/>
</dbReference>
<feature type="domain" description="FHA" evidence="2">
    <location>
        <begin position="72"/>
        <end position="121"/>
    </location>
</feature>
<dbReference type="PROSITE" id="PS50006">
    <property type="entry name" value="FHA_DOMAIN"/>
    <property type="match status" value="1"/>
</dbReference>
<proteinExistence type="predicted"/>
<keyword evidence="1" id="KW-0472">Membrane</keyword>
<dbReference type="EMBL" id="JAPQFJ010000002">
    <property type="protein sequence ID" value="MCY6957552.1"/>
    <property type="molecule type" value="Genomic_DNA"/>
</dbReference>
<dbReference type="SUPFAM" id="SSF49879">
    <property type="entry name" value="SMAD/FHA domain"/>
    <property type="match status" value="1"/>
</dbReference>
<dbReference type="InterPro" id="IPR050923">
    <property type="entry name" value="Cell_Proc_Reg/RNA_Proc"/>
</dbReference>
<keyword evidence="1" id="KW-0812">Transmembrane</keyword>
<dbReference type="Proteomes" id="UP001144612">
    <property type="component" value="Unassembled WGS sequence"/>
</dbReference>
<evidence type="ECO:0000256" key="1">
    <source>
        <dbReference type="SAM" id="Phobius"/>
    </source>
</evidence>
<comment type="caution">
    <text evidence="3">The sequence shown here is derived from an EMBL/GenBank/DDBJ whole genome shotgun (WGS) entry which is preliminary data.</text>
</comment>
<keyword evidence="1" id="KW-1133">Transmembrane helix</keyword>
<dbReference type="Pfam" id="PF00498">
    <property type="entry name" value="FHA"/>
    <property type="match status" value="1"/>
</dbReference>
<gene>
    <name evidence="3" type="ORF">OW729_02900</name>
</gene>
<accession>A0ABT4D5J6</accession>
<evidence type="ECO:0000259" key="2">
    <source>
        <dbReference type="PROSITE" id="PS50006"/>
    </source>
</evidence>
<dbReference type="PANTHER" id="PTHR23308">
    <property type="entry name" value="NUCLEAR INHIBITOR OF PROTEIN PHOSPHATASE-1"/>
    <property type="match status" value="1"/>
</dbReference>
<organism evidence="3 4">
    <name type="scientific">Clostridium brassicae</name>
    <dbReference type="NCBI Taxonomy" id="2999072"/>
    <lineage>
        <taxon>Bacteria</taxon>
        <taxon>Bacillati</taxon>
        <taxon>Bacillota</taxon>
        <taxon>Clostridia</taxon>
        <taxon>Eubacteriales</taxon>
        <taxon>Clostridiaceae</taxon>
        <taxon>Clostridium</taxon>
    </lineage>
</organism>
<dbReference type="CDD" id="cd00060">
    <property type="entry name" value="FHA"/>
    <property type="match status" value="1"/>
</dbReference>
<keyword evidence="4" id="KW-1185">Reference proteome</keyword>
<dbReference type="Gene3D" id="2.60.200.20">
    <property type="match status" value="1"/>
</dbReference>
<dbReference type="InterPro" id="IPR008984">
    <property type="entry name" value="SMAD_FHA_dom_sf"/>
</dbReference>
<sequence length="144" mass="16424">MGMPLIKLVLRVLIILVIYIIIFWALKIMYKDIKGGNRKRKSSKVFGLEVVQIGQGNKNLKVGSLIPIHNILSIGRREDNLLVLHNQYISGQHAKIYVKNNEFFIEDLNSTNGTIVNDKLIEKPTYLKAGDEIMIGEYLFRVIA</sequence>
<evidence type="ECO:0000313" key="3">
    <source>
        <dbReference type="EMBL" id="MCY6957552.1"/>
    </source>
</evidence>
<name>A0ABT4D5J6_9CLOT</name>
<evidence type="ECO:0000313" key="4">
    <source>
        <dbReference type="Proteomes" id="UP001144612"/>
    </source>
</evidence>